<name>A0ABD2NK64_9CUCU</name>
<protein>
    <submittedName>
        <fullName evidence="1">Uncharacterized protein</fullName>
    </submittedName>
</protein>
<comment type="caution">
    <text evidence="1">The sequence shown here is derived from an EMBL/GenBank/DDBJ whole genome shotgun (WGS) entry which is preliminary data.</text>
</comment>
<sequence length="414" mass="48615">MENHSISDFMASLQKDICDCDFHITCGCNKQVSCSEIFLRAQFIRGLKDNWIREYLLQSNVTNFDELFNEAVALKASRIESKEISNQQNTSEVPGLNKLSRVPQNQNDVPVQQQPIYDANDEEEDEEDDGVTFSESDLKFEDFVKRLAHPKIVRATSLALARFEENSVYTNTCIVKLMHRISFDCKMYVMMFQISLFMTFRKIYALKAMPEYKELVRFANFMLRQFFKLAETNKKIFMEALFWKSTKDAYDVEHGYGSYLESSKAAARAWTEDEEDEVRRLFMEHTEKQLEDDVVDWVTANLIDNTRTRRGVLKKLKELFLLTDYKGPKKVRNTSRLPQQWSIDEEEQLKELYEQFKDAMDPMGCIIDRLTVPRPKNRIIEKMLILGLIQDRKEVRKKRVKGARKSKSGESFYN</sequence>
<dbReference type="InterPro" id="IPR044998">
    <property type="entry name" value="Timeless"/>
</dbReference>
<dbReference type="Pfam" id="PF26019">
    <property type="entry name" value="HTH_TIMELESS"/>
    <property type="match status" value="2"/>
</dbReference>
<evidence type="ECO:0000313" key="1">
    <source>
        <dbReference type="EMBL" id="KAL3279151.1"/>
    </source>
</evidence>
<proteinExistence type="predicted"/>
<gene>
    <name evidence="1" type="ORF">HHI36_016665</name>
</gene>
<dbReference type="EMBL" id="JABFTP020000124">
    <property type="protein sequence ID" value="KAL3279151.1"/>
    <property type="molecule type" value="Genomic_DNA"/>
</dbReference>
<dbReference type="PANTHER" id="PTHR22940">
    <property type="entry name" value="TIMEOUT/TIMELESS-2"/>
    <property type="match status" value="1"/>
</dbReference>
<evidence type="ECO:0000313" key="2">
    <source>
        <dbReference type="Proteomes" id="UP001516400"/>
    </source>
</evidence>
<dbReference type="AlphaFoldDB" id="A0ABD2NK64"/>
<accession>A0ABD2NK64</accession>
<keyword evidence="2" id="KW-1185">Reference proteome</keyword>
<reference evidence="1 2" key="1">
    <citation type="journal article" date="2021" name="BMC Biol.">
        <title>Horizontally acquired antibacterial genes associated with adaptive radiation of ladybird beetles.</title>
        <authorList>
            <person name="Li H.S."/>
            <person name="Tang X.F."/>
            <person name="Huang Y.H."/>
            <person name="Xu Z.Y."/>
            <person name="Chen M.L."/>
            <person name="Du X.Y."/>
            <person name="Qiu B.Y."/>
            <person name="Chen P.T."/>
            <person name="Zhang W."/>
            <person name="Slipinski A."/>
            <person name="Escalona H.E."/>
            <person name="Waterhouse R.M."/>
            <person name="Zwick A."/>
            <person name="Pang H."/>
        </authorList>
    </citation>
    <scope>NUCLEOTIDE SEQUENCE [LARGE SCALE GENOMIC DNA]</scope>
    <source>
        <strain evidence="1">SYSU2018</strain>
    </source>
</reference>
<dbReference type="PANTHER" id="PTHR22940:SF4">
    <property type="entry name" value="PROTEIN TIMELESS HOMOLOG"/>
    <property type="match status" value="1"/>
</dbReference>
<organism evidence="1 2">
    <name type="scientific">Cryptolaemus montrouzieri</name>
    <dbReference type="NCBI Taxonomy" id="559131"/>
    <lineage>
        <taxon>Eukaryota</taxon>
        <taxon>Metazoa</taxon>
        <taxon>Ecdysozoa</taxon>
        <taxon>Arthropoda</taxon>
        <taxon>Hexapoda</taxon>
        <taxon>Insecta</taxon>
        <taxon>Pterygota</taxon>
        <taxon>Neoptera</taxon>
        <taxon>Endopterygota</taxon>
        <taxon>Coleoptera</taxon>
        <taxon>Polyphaga</taxon>
        <taxon>Cucujiformia</taxon>
        <taxon>Coccinelloidea</taxon>
        <taxon>Coccinellidae</taxon>
        <taxon>Scymninae</taxon>
        <taxon>Scymnini</taxon>
        <taxon>Cryptolaemus</taxon>
    </lineage>
</organism>
<dbReference type="Proteomes" id="UP001516400">
    <property type="component" value="Unassembled WGS sequence"/>
</dbReference>